<feature type="binding site" evidence="7">
    <location>
        <position position="96"/>
    </location>
    <ligand>
        <name>phosphoenolpyruvate</name>
        <dbReference type="ChEBI" id="CHEBI:58702"/>
    </ligand>
</feature>
<dbReference type="PANTHER" id="PTHR21090:SF5">
    <property type="entry name" value="PENTAFUNCTIONAL AROM POLYPEPTIDE"/>
    <property type="match status" value="1"/>
</dbReference>
<feature type="binding site" evidence="7">
    <location>
        <position position="312"/>
    </location>
    <ligand>
        <name>3-phosphoshikimate</name>
        <dbReference type="ChEBI" id="CHEBI:145989"/>
    </ligand>
</feature>
<feature type="binding site" evidence="7">
    <location>
        <position position="23"/>
    </location>
    <ligand>
        <name>phosphoenolpyruvate</name>
        <dbReference type="ChEBI" id="CHEBI:58702"/>
    </ligand>
</feature>
<dbReference type="InterPro" id="IPR013792">
    <property type="entry name" value="RNA3'P_cycl/enolpyr_Trfase_a/b"/>
</dbReference>
<comment type="caution">
    <text evidence="7">Lacks conserved residue(s) required for the propagation of feature annotation.</text>
</comment>
<feature type="binding site" evidence="7">
    <location>
        <position position="172"/>
    </location>
    <ligand>
        <name>phosphoenolpyruvate</name>
        <dbReference type="ChEBI" id="CHEBI:58702"/>
    </ligand>
</feature>
<proteinExistence type="inferred from homology"/>
<dbReference type="EMBL" id="FOQD01000006">
    <property type="protein sequence ID" value="SFI17684.1"/>
    <property type="molecule type" value="Genomic_DNA"/>
</dbReference>
<name>A0A1I3G2J0_9PLAN</name>
<dbReference type="PIRSF" id="PIRSF000505">
    <property type="entry name" value="EPSPS"/>
    <property type="match status" value="1"/>
</dbReference>
<dbReference type="CDD" id="cd01556">
    <property type="entry name" value="EPSP_synthase"/>
    <property type="match status" value="1"/>
</dbReference>
<feature type="domain" description="Enolpyruvate transferase" evidence="8">
    <location>
        <begin position="12"/>
        <end position="418"/>
    </location>
</feature>
<feature type="binding site" evidence="7">
    <location>
        <position position="172"/>
    </location>
    <ligand>
        <name>3-phosphoshikimate</name>
        <dbReference type="ChEBI" id="CHEBI:145989"/>
    </ligand>
</feature>
<keyword evidence="5 7" id="KW-0057">Aromatic amino acid biosynthesis</keyword>
<dbReference type="RefSeq" id="WP_092049556.1">
    <property type="nucleotide sequence ID" value="NZ_FOQD01000006.1"/>
</dbReference>
<sequence length="426" mass="45671">MESIDILPVLWPLKGRIRPPGSKSLTNRALIIAALAQGPSHLTGVLDSVDTQVMIDSLGRLQIPVSVDIAQRTFHVNGQGGKIPSTGAELWCENSGTSIRFLTALCAAGSGRYRLDGNSRMRERPIAPLVAALASAGVKARCELENDCPPVQIETDGLPGGRIRVGGDLSSQYLSALLMAAPAASAGVTVEVTGELVSRPYVDMTLEMMRAFGANIHEPQTNHFEIAAQPYVGRTYDIEPDASAASYFFAAAAVTGGEVTVLGLHRNALQGDVKFVDALVRMGCEADWGDDSITLRGKPLHGIDIDMNEISDTAQTLACVAPFASGPTRIRNVAHMRLKETDRVSAVVTELQRVGLTVEEHQDGMTITPGPIRPAEIHTYDDHRMAMSFSLLGLKAPGIRILDPGCTAKTYPEYFTDLDALCRSAR</sequence>
<evidence type="ECO:0000256" key="3">
    <source>
        <dbReference type="ARBA" id="ARBA00022605"/>
    </source>
</evidence>
<dbReference type="GO" id="GO:0009073">
    <property type="term" value="P:aromatic amino acid family biosynthetic process"/>
    <property type="evidence" value="ECO:0007669"/>
    <property type="project" value="UniProtKB-KW"/>
</dbReference>
<comment type="similarity">
    <text evidence="2 7">Belongs to the EPSP synthase family.</text>
</comment>
<feature type="active site" description="Proton acceptor" evidence="7">
    <location>
        <position position="312"/>
    </location>
</feature>
<evidence type="ECO:0000256" key="5">
    <source>
        <dbReference type="ARBA" id="ARBA00023141"/>
    </source>
</evidence>
<evidence type="ECO:0000256" key="7">
    <source>
        <dbReference type="HAMAP-Rule" id="MF_00210"/>
    </source>
</evidence>
<dbReference type="InterPro" id="IPR036968">
    <property type="entry name" value="Enolpyruvate_Tfrase_sf"/>
</dbReference>
<dbReference type="SUPFAM" id="SSF55205">
    <property type="entry name" value="EPT/RTPC-like"/>
    <property type="match status" value="1"/>
</dbReference>
<evidence type="ECO:0000313" key="9">
    <source>
        <dbReference type="EMBL" id="SFI17684.1"/>
    </source>
</evidence>
<comment type="subcellular location">
    <subcellularLocation>
        <location evidence="7">Cytoplasm</location>
    </subcellularLocation>
</comment>
<feature type="binding site" evidence="7">
    <location>
        <position position="23"/>
    </location>
    <ligand>
        <name>3-phosphoshikimate</name>
        <dbReference type="ChEBI" id="CHEBI:145989"/>
    </ligand>
</feature>
<feature type="binding site" evidence="7">
    <location>
        <position position="384"/>
    </location>
    <ligand>
        <name>phosphoenolpyruvate</name>
        <dbReference type="ChEBI" id="CHEBI:58702"/>
    </ligand>
</feature>
<dbReference type="PANTHER" id="PTHR21090">
    <property type="entry name" value="AROM/DEHYDROQUINATE SYNTHASE"/>
    <property type="match status" value="1"/>
</dbReference>
<feature type="binding site" evidence="7">
    <location>
        <position position="198"/>
    </location>
    <ligand>
        <name>3-phosphoshikimate</name>
        <dbReference type="ChEBI" id="CHEBI:145989"/>
    </ligand>
</feature>
<accession>A0A1I3G2J0</accession>
<dbReference type="NCBIfam" id="TIGR01356">
    <property type="entry name" value="aroA"/>
    <property type="match status" value="1"/>
</dbReference>
<dbReference type="InterPro" id="IPR023193">
    <property type="entry name" value="EPSP_synthase_CS"/>
</dbReference>
<dbReference type="HAMAP" id="MF_00210">
    <property type="entry name" value="EPSP_synth"/>
    <property type="match status" value="1"/>
</dbReference>
<dbReference type="InterPro" id="IPR006264">
    <property type="entry name" value="EPSP_synthase"/>
</dbReference>
<feature type="binding site" evidence="7">
    <location>
        <position position="171"/>
    </location>
    <ligand>
        <name>3-phosphoshikimate</name>
        <dbReference type="ChEBI" id="CHEBI:145989"/>
    </ligand>
</feature>
<dbReference type="PROSITE" id="PS00885">
    <property type="entry name" value="EPSP_SYNTHASE_2"/>
    <property type="match status" value="1"/>
</dbReference>
<feature type="binding site" evidence="7">
    <location>
        <position position="124"/>
    </location>
    <ligand>
        <name>phosphoenolpyruvate</name>
        <dbReference type="ChEBI" id="CHEBI:58702"/>
    </ligand>
</feature>
<dbReference type="AlphaFoldDB" id="A0A1I3G2J0"/>
<dbReference type="STRING" id="1576369.SAMN05421753_106146"/>
<feature type="binding site" evidence="7">
    <location>
        <position position="28"/>
    </location>
    <ligand>
        <name>3-phosphoshikimate</name>
        <dbReference type="ChEBI" id="CHEBI:145989"/>
    </ligand>
</feature>
<feature type="binding site" evidence="7">
    <location>
        <position position="343"/>
    </location>
    <ligand>
        <name>phosphoenolpyruvate</name>
        <dbReference type="ChEBI" id="CHEBI:58702"/>
    </ligand>
</feature>
<organism evidence="9 10">
    <name type="scientific">Planctomicrobium piriforme</name>
    <dbReference type="NCBI Taxonomy" id="1576369"/>
    <lineage>
        <taxon>Bacteria</taxon>
        <taxon>Pseudomonadati</taxon>
        <taxon>Planctomycetota</taxon>
        <taxon>Planctomycetia</taxon>
        <taxon>Planctomycetales</taxon>
        <taxon>Planctomycetaceae</taxon>
        <taxon>Planctomicrobium</taxon>
    </lineage>
</organism>
<dbReference type="OrthoDB" id="9809920at2"/>
<feature type="binding site" evidence="7">
    <location>
        <position position="409"/>
    </location>
    <ligand>
        <name>phosphoenolpyruvate</name>
        <dbReference type="ChEBI" id="CHEBI:58702"/>
    </ligand>
</feature>
<comment type="pathway">
    <text evidence="1 7">Metabolic intermediate biosynthesis; chorismate biosynthesis; chorismate from D-erythrose 4-phosphate and phosphoenolpyruvate: step 6/7.</text>
</comment>
<dbReference type="Pfam" id="PF00275">
    <property type="entry name" value="EPSP_synthase"/>
    <property type="match status" value="1"/>
</dbReference>
<dbReference type="UniPathway" id="UPA00053">
    <property type="reaction ID" value="UER00089"/>
</dbReference>
<dbReference type="GO" id="GO:0005737">
    <property type="term" value="C:cytoplasm"/>
    <property type="evidence" value="ECO:0007669"/>
    <property type="project" value="UniProtKB-SubCell"/>
</dbReference>
<feature type="binding site" evidence="7">
    <location>
        <position position="24"/>
    </location>
    <ligand>
        <name>3-phosphoshikimate</name>
        <dbReference type="ChEBI" id="CHEBI:145989"/>
    </ligand>
</feature>
<evidence type="ECO:0000256" key="1">
    <source>
        <dbReference type="ARBA" id="ARBA00004811"/>
    </source>
</evidence>
<keyword evidence="10" id="KW-1185">Reference proteome</keyword>
<dbReference type="InterPro" id="IPR001986">
    <property type="entry name" value="Enolpyruvate_Tfrase_dom"/>
</dbReference>
<comment type="function">
    <text evidence="7">Catalyzes the transfer of the enolpyruvyl moiety of phosphoenolpyruvate (PEP) to the 5-hydroxyl of shikimate-3-phosphate (S3P) to produce enolpyruvyl shikimate-3-phosphate and inorganic phosphate.</text>
</comment>
<feature type="binding site" evidence="7">
    <location>
        <position position="170"/>
    </location>
    <ligand>
        <name>3-phosphoshikimate</name>
        <dbReference type="ChEBI" id="CHEBI:145989"/>
    </ligand>
</feature>
<evidence type="ECO:0000259" key="8">
    <source>
        <dbReference type="Pfam" id="PF00275"/>
    </source>
</evidence>
<dbReference type="GO" id="GO:0009423">
    <property type="term" value="P:chorismate biosynthetic process"/>
    <property type="evidence" value="ECO:0007669"/>
    <property type="project" value="UniProtKB-UniRule"/>
</dbReference>
<feature type="binding site" evidence="7">
    <location>
        <position position="339"/>
    </location>
    <ligand>
        <name>3-phosphoshikimate</name>
        <dbReference type="ChEBI" id="CHEBI:145989"/>
    </ligand>
</feature>
<dbReference type="Gene3D" id="3.65.10.10">
    <property type="entry name" value="Enolpyruvate transferase domain"/>
    <property type="match status" value="2"/>
</dbReference>
<evidence type="ECO:0000313" key="10">
    <source>
        <dbReference type="Proteomes" id="UP000199518"/>
    </source>
</evidence>
<keyword evidence="3 7" id="KW-0028">Amino-acid biosynthesis</keyword>
<dbReference type="GO" id="GO:0008652">
    <property type="term" value="P:amino acid biosynthetic process"/>
    <property type="evidence" value="ECO:0007669"/>
    <property type="project" value="UniProtKB-KW"/>
</dbReference>
<comment type="catalytic activity">
    <reaction evidence="6">
        <text>3-phosphoshikimate + phosphoenolpyruvate = 5-O-(1-carboxyvinyl)-3-phosphoshikimate + phosphate</text>
        <dbReference type="Rhea" id="RHEA:21256"/>
        <dbReference type="ChEBI" id="CHEBI:43474"/>
        <dbReference type="ChEBI" id="CHEBI:57701"/>
        <dbReference type="ChEBI" id="CHEBI:58702"/>
        <dbReference type="ChEBI" id="CHEBI:145989"/>
        <dbReference type="EC" id="2.5.1.19"/>
    </reaction>
    <physiologicalReaction direction="left-to-right" evidence="6">
        <dbReference type="Rhea" id="RHEA:21257"/>
    </physiologicalReaction>
</comment>
<dbReference type="Proteomes" id="UP000199518">
    <property type="component" value="Unassembled WGS sequence"/>
</dbReference>
<keyword evidence="4 7" id="KW-0808">Transferase</keyword>
<protein>
    <recommendedName>
        <fullName evidence="7">3-phosphoshikimate 1-carboxyvinyltransferase</fullName>
        <ecNumber evidence="7">2.5.1.19</ecNumber>
    </recommendedName>
    <alternativeName>
        <fullName evidence="7">5-enolpyruvylshikimate-3-phosphate synthase</fullName>
        <shortName evidence="7">EPSP synthase</shortName>
        <shortName evidence="7">EPSPS</shortName>
    </alternativeName>
</protein>
<evidence type="ECO:0000256" key="2">
    <source>
        <dbReference type="ARBA" id="ARBA00009948"/>
    </source>
</evidence>
<evidence type="ECO:0000256" key="6">
    <source>
        <dbReference type="ARBA" id="ARBA00044633"/>
    </source>
</evidence>
<dbReference type="EC" id="2.5.1.19" evidence="7"/>
<keyword evidence="7" id="KW-0963">Cytoplasm</keyword>
<reference evidence="10" key="1">
    <citation type="submission" date="2016-10" db="EMBL/GenBank/DDBJ databases">
        <authorList>
            <person name="Varghese N."/>
            <person name="Submissions S."/>
        </authorList>
    </citation>
    <scope>NUCLEOTIDE SEQUENCE [LARGE SCALE GENOMIC DNA]</scope>
    <source>
        <strain evidence="10">DSM 26348</strain>
    </source>
</reference>
<comment type="subunit">
    <text evidence="7">Monomer.</text>
</comment>
<evidence type="ECO:0000256" key="4">
    <source>
        <dbReference type="ARBA" id="ARBA00022679"/>
    </source>
</evidence>
<dbReference type="GO" id="GO:0003866">
    <property type="term" value="F:3-phosphoshikimate 1-carboxyvinyltransferase activity"/>
    <property type="evidence" value="ECO:0007669"/>
    <property type="project" value="UniProtKB-UniRule"/>
</dbReference>
<gene>
    <name evidence="7" type="primary">aroA</name>
    <name evidence="9" type="ORF">SAMN05421753_106146</name>
</gene>